<comment type="caution">
    <text evidence="2">The sequence shown here is derived from an EMBL/GenBank/DDBJ whole genome shotgun (WGS) entry which is preliminary data.</text>
</comment>
<keyword evidence="3" id="KW-1185">Reference proteome</keyword>
<feature type="transmembrane region" description="Helical" evidence="1">
    <location>
        <begin position="104"/>
        <end position="124"/>
    </location>
</feature>
<organism evidence="2 3">
    <name type="scientific">Penicillium cataractarum</name>
    <dbReference type="NCBI Taxonomy" id="2100454"/>
    <lineage>
        <taxon>Eukaryota</taxon>
        <taxon>Fungi</taxon>
        <taxon>Dikarya</taxon>
        <taxon>Ascomycota</taxon>
        <taxon>Pezizomycotina</taxon>
        <taxon>Eurotiomycetes</taxon>
        <taxon>Eurotiomycetidae</taxon>
        <taxon>Eurotiales</taxon>
        <taxon>Aspergillaceae</taxon>
        <taxon>Penicillium</taxon>
    </lineage>
</organism>
<evidence type="ECO:0000313" key="2">
    <source>
        <dbReference type="EMBL" id="KAJ5381194.1"/>
    </source>
</evidence>
<dbReference type="EMBL" id="JAPZBS010000002">
    <property type="protein sequence ID" value="KAJ5381194.1"/>
    <property type="molecule type" value="Genomic_DNA"/>
</dbReference>
<dbReference type="GeneID" id="81435730"/>
<keyword evidence="1" id="KW-1133">Transmembrane helix</keyword>
<feature type="transmembrane region" description="Helical" evidence="1">
    <location>
        <begin position="231"/>
        <end position="252"/>
    </location>
</feature>
<protein>
    <submittedName>
        <fullName evidence="2">Uncharacterized protein</fullName>
    </submittedName>
</protein>
<sequence length="325" mass="36753">MLLANAFLTADHLTNDDANNEGMKVGNEKTEHTNLEPPAVLRDNLCDRINQLWSNEINSEITFAASSLPPEHDANLERILSSNVRVSQWTCGHWRCLVYVISRITMRTISFAWYIEQALILWLLRVDLHPVTLRVSDKLLENNVLGGVLTGFYQISRVLILIAVAHFSSRLLFIRLTKVERIKQALQDLAVSAPVSYKGIIVFIQLFMPNIPGFLFIRATSSWNQSLTTEILSYTMEIVVILIICIMGYRLLLEVSSNSKSSLKTDIAPESGCQDTLNLEASALRENKAPQGRSEYPQLLTSSRFQIFRLAISIPTMIVWVCIRC</sequence>
<reference evidence="2" key="1">
    <citation type="submission" date="2022-11" db="EMBL/GenBank/DDBJ databases">
        <authorList>
            <person name="Petersen C."/>
        </authorList>
    </citation>
    <scope>NUCLEOTIDE SEQUENCE</scope>
    <source>
        <strain evidence="2">IBT 29864</strain>
    </source>
</reference>
<dbReference type="Proteomes" id="UP001147782">
    <property type="component" value="Unassembled WGS sequence"/>
</dbReference>
<name>A0A9W9SNY8_9EURO</name>
<gene>
    <name evidence="2" type="ORF">N7496_003622</name>
</gene>
<evidence type="ECO:0000256" key="1">
    <source>
        <dbReference type="SAM" id="Phobius"/>
    </source>
</evidence>
<accession>A0A9W9SNY8</accession>
<evidence type="ECO:0000313" key="3">
    <source>
        <dbReference type="Proteomes" id="UP001147782"/>
    </source>
</evidence>
<dbReference type="AlphaFoldDB" id="A0A9W9SNY8"/>
<keyword evidence="1" id="KW-0812">Transmembrane</keyword>
<feature type="transmembrane region" description="Helical" evidence="1">
    <location>
        <begin position="189"/>
        <end position="211"/>
    </location>
</feature>
<reference evidence="2" key="2">
    <citation type="journal article" date="2023" name="IMA Fungus">
        <title>Comparative genomic study of the Penicillium genus elucidates a diverse pangenome and 15 lateral gene transfer events.</title>
        <authorList>
            <person name="Petersen C."/>
            <person name="Sorensen T."/>
            <person name="Nielsen M.R."/>
            <person name="Sondergaard T.E."/>
            <person name="Sorensen J.L."/>
            <person name="Fitzpatrick D.A."/>
            <person name="Frisvad J.C."/>
            <person name="Nielsen K.L."/>
        </authorList>
    </citation>
    <scope>NUCLEOTIDE SEQUENCE</scope>
    <source>
        <strain evidence="2">IBT 29864</strain>
    </source>
</reference>
<keyword evidence="1" id="KW-0472">Membrane</keyword>
<dbReference type="OrthoDB" id="4495044at2759"/>
<feature type="transmembrane region" description="Helical" evidence="1">
    <location>
        <begin position="144"/>
        <end position="168"/>
    </location>
</feature>
<proteinExistence type="predicted"/>
<dbReference type="RefSeq" id="XP_056558765.1">
    <property type="nucleotide sequence ID" value="XM_056696553.1"/>
</dbReference>